<name>A0A2A9N7Z1_9AGAR</name>
<proteinExistence type="predicted"/>
<evidence type="ECO:0000256" key="1">
    <source>
        <dbReference type="SAM" id="Coils"/>
    </source>
</evidence>
<reference evidence="2 3" key="1">
    <citation type="submission" date="2014-02" db="EMBL/GenBank/DDBJ databases">
        <title>Transposable element dynamics among asymbiotic and ectomycorrhizal Amanita fungi.</title>
        <authorList>
            <consortium name="DOE Joint Genome Institute"/>
            <person name="Hess J."/>
            <person name="Skrede I."/>
            <person name="Wolfe B."/>
            <person name="LaButti K."/>
            <person name="Ohm R.A."/>
            <person name="Grigoriev I.V."/>
            <person name="Pringle A."/>
        </authorList>
    </citation>
    <scope>NUCLEOTIDE SEQUENCE [LARGE SCALE GENOMIC DNA]</scope>
    <source>
        <strain evidence="2 3">SKay4041</strain>
    </source>
</reference>
<dbReference type="Proteomes" id="UP000242287">
    <property type="component" value="Unassembled WGS sequence"/>
</dbReference>
<dbReference type="OrthoDB" id="3253683at2759"/>
<dbReference type="EMBL" id="KZ302599">
    <property type="protein sequence ID" value="PFH45044.1"/>
    <property type="molecule type" value="Genomic_DNA"/>
</dbReference>
<dbReference type="AlphaFoldDB" id="A0A2A9N7Z1"/>
<gene>
    <name evidence="2" type="ORF">AMATHDRAFT_10137</name>
</gene>
<feature type="coiled-coil region" evidence="1">
    <location>
        <begin position="17"/>
        <end position="51"/>
    </location>
</feature>
<evidence type="ECO:0000313" key="3">
    <source>
        <dbReference type="Proteomes" id="UP000242287"/>
    </source>
</evidence>
<sequence length="124" mass="13601">MMVGGAGGGTEEPDWSLDQAMEQIQQLVNSLAALQNTVQQQNVIIHQLQNQGTPAVNGTAPRGPKMASPPIYDGSMASCEAFINACRLYITAKPQEFPSVPIKITWVLVRNLGHSIWNLQRWTQ</sequence>
<organism evidence="2 3">
    <name type="scientific">Amanita thiersii Skay4041</name>
    <dbReference type="NCBI Taxonomy" id="703135"/>
    <lineage>
        <taxon>Eukaryota</taxon>
        <taxon>Fungi</taxon>
        <taxon>Dikarya</taxon>
        <taxon>Basidiomycota</taxon>
        <taxon>Agaricomycotina</taxon>
        <taxon>Agaricomycetes</taxon>
        <taxon>Agaricomycetidae</taxon>
        <taxon>Agaricales</taxon>
        <taxon>Pluteineae</taxon>
        <taxon>Amanitaceae</taxon>
        <taxon>Amanita</taxon>
    </lineage>
</organism>
<keyword evidence="1" id="KW-0175">Coiled coil</keyword>
<protein>
    <submittedName>
        <fullName evidence="2">Uncharacterized protein</fullName>
    </submittedName>
</protein>
<keyword evidence="3" id="KW-1185">Reference proteome</keyword>
<evidence type="ECO:0000313" key="2">
    <source>
        <dbReference type="EMBL" id="PFH45044.1"/>
    </source>
</evidence>
<accession>A0A2A9N7Z1</accession>